<comment type="caution">
    <text evidence="1">The sequence shown here is derived from an EMBL/GenBank/DDBJ whole genome shotgun (WGS) entry which is preliminary data.</text>
</comment>
<protein>
    <submittedName>
        <fullName evidence="1">Uncharacterized protein</fullName>
    </submittedName>
</protein>
<proteinExistence type="predicted"/>
<evidence type="ECO:0000313" key="2">
    <source>
        <dbReference type="Proteomes" id="UP000807306"/>
    </source>
</evidence>
<accession>A0A9P6E7C2</accession>
<reference evidence="1" key="1">
    <citation type="submission" date="2020-11" db="EMBL/GenBank/DDBJ databases">
        <authorList>
            <consortium name="DOE Joint Genome Institute"/>
            <person name="Ahrendt S."/>
            <person name="Riley R."/>
            <person name="Andreopoulos W."/>
            <person name="Labutti K."/>
            <person name="Pangilinan J."/>
            <person name="Ruiz-Duenas F.J."/>
            <person name="Barrasa J.M."/>
            <person name="Sanchez-Garcia M."/>
            <person name="Camarero S."/>
            <person name="Miyauchi S."/>
            <person name="Serrano A."/>
            <person name="Linde D."/>
            <person name="Babiker R."/>
            <person name="Drula E."/>
            <person name="Ayuso-Fernandez I."/>
            <person name="Pacheco R."/>
            <person name="Padilla G."/>
            <person name="Ferreira P."/>
            <person name="Barriuso J."/>
            <person name="Kellner H."/>
            <person name="Castanera R."/>
            <person name="Alfaro M."/>
            <person name="Ramirez L."/>
            <person name="Pisabarro A.G."/>
            <person name="Kuo A."/>
            <person name="Tritt A."/>
            <person name="Lipzen A."/>
            <person name="He G."/>
            <person name="Yan M."/>
            <person name="Ng V."/>
            <person name="Cullen D."/>
            <person name="Martin F."/>
            <person name="Rosso M.-N."/>
            <person name="Henrissat B."/>
            <person name="Hibbett D."/>
            <person name="Martinez A.T."/>
            <person name="Grigoriev I.V."/>
        </authorList>
    </citation>
    <scope>NUCLEOTIDE SEQUENCE</scope>
    <source>
        <strain evidence="1">CBS 506.95</strain>
    </source>
</reference>
<dbReference type="EMBL" id="MU157909">
    <property type="protein sequence ID" value="KAF9523827.1"/>
    <property type="molecule type" value="Genomic_DNA"/>
</dbReference>
<dbReference type="Proteomes" id="UP000807306">
    <property type="component" value="Unassembled WGS sequence"/>
</dbReference>
<gene>
    <name evidence="1" type="ORF">CPB83DRAFT_839385</name>
</gene>
<sequence length="150" mass="16435">MPPVAKYVKRRQDAVRATLGKQFEVLGAFHTIPPYGGSDVQDRPMMNTAGCGFCFKVGEYEKFSSLKCEKLYLSVSESLLLLERVPKGRLVMATTSPDSTLATDVTRGLSTGDSAKTGTKKTIKSSKWRGVFITIQSLRHSLSGKLARDT</sequence>
<name>A0A9P6E7C2_9AGAR</name>
<organism evidence="1 2">
    <name type="scientific">Crepidotus variabilis</name>
    <dbReference type="NCBI Taxonomy" id="179855"/>
    <lineage>
        <taxon>Eukaryota</taxon>
        <taxon>Fungi</taxon>
        <taxon>Dikarya</taxon>
        <taxon>Basidiomycota</taxon>
        <taxon>Agaricomycotina</taxon>
        <taxon>Agaricomycetes</taxon>
        <taxon>Agaricomycetidae</taxon>
        <taxon>Agaricales</taxon>
        <taxon>Agaricineae</taxon>
        <taxon>Crepidotaceae</taxon>
        <taxon>Crepidotus</taxon>
    </lineage>
</organism>
<dbReference type="AlphaFoldDB" id="A0A9P6E7C2"/>
<evidence type="ECO:0000313" key="1">
    <source>
        <dbReference type="EMBL" id="KAF9523827.1"/>
    </source>
</evidence>
<keyword evidence="2" id="KW-1185">Reference proteome</keyword>